<reference evidence="1" key="1">
    <citation type="submission" date="2014-05" db="EMBL/GenBank/DDBJ databases">
        <title>Genome sequence of Mycobacterium aromaticivorans strain JS19b1T (= DSM 45407T).</title>
        <authorList>
            <person name="Kwak Y."/>
            <person name="Park G.-S."/>
            <person name="Li Q.X."/>
            <person name="Lee S.-E."/>
            <person name="Shin J.-H."/>
        </authorList>
    </citation>
    <scope>NUCLEOTIDE SEQUENCE [LARGE SCALE GENOMIC DNA]</scope>
    <source>
        <strain evidence="1">JS19b1</strain>
    </source>
</reference>
<accession>A0A064CIZ2</accession>
<dbReference type="InterPro" id="IPR012349">
    <property type="entry name" value="Split_barrel_FMN-bd"/>
</dbReference>
<keyword evidence="2" id="KW-1185">Reference proteome</keyword>
<dbReference type="eggNOG" id="COG3467">
    <property type="taxonomic scope" value="Bacteria"/>
</dbReference>
<comment type="caution">
    <text evidence="1">The sequence shown here is derived from an EMBL/GenBank/DDBJ whole genome shotgun (WGS) entry which is preliminary data.</text>
</comment>
<dbReference type="STRING" id="1440774.Y900_012035"/>
<dbReference type="Proteomes" id="UP000022835">
    <property type="component" value="Unassembled WGS sequence"/>
</dbReference>
<evidence type="ECO:0000313" key="1">
    <source>
        <dbReference type="EMBL" id="KDE99646.1"/>
    </source>
</evidence>
<dbReference type="OrthoDB" id="7062584at2"/>
<dbReference type="AlphaFoldDB" id="A0A064CIZ2"/>
<sequence length="144" mass="16192">MTVEQDPIVVLSDHESWDRLKSAALGRLVTQIGDQLEIFPVNFVTQNHTVLFRTAEGTKLFSTVMNEKVLFEVDDHTVSEGWSVIIRGTARVLTAADDIHEAERAQLLPWVATEKLRFVRITPSEVSGRRFVFGPEPDRGSYPG</sequence>
<dbReference type="Gene3D" id="2.30.110.10">
    <property type="entry name" value="Electron Transport, Fmn-binding Protein, Chain A"/>
    <property type="match status" value="1"/>
</dbReference>
<proteinExistence type="predicted"/>
<dbReference type="Pfam" id="PF12900">
    <property type="entry name" value="Pyridox_ox_2"/>
    <property type="match status" value="1"/>
</dbReference>
<protein>
    <submittedName>
        <fullName evidence="1">Pyridoxamine 5'-phosphate oxidase</fullName>
    </submittedName>
</protein>
<organism evidence="1 2">
    <name type="scientific">Mycolicibacterium aromaticivorans JS19b1 = JCM 16368</name>
    <dbReference type="NCBI Taxonomy" id="1440774"/>
    <lineage>
        <taxon>Bacteria</taxon>
        <taxon>Bacillati</taxon>
        <taxon>Actinomycetota</taxon>
        <taxon>Actinomycetes</taxon>
        <taxon>Mycobacteriales</taxon>
        <taxon>Mycobacteriaceae</taxon>
        <taxon>Mycolicibacterium</taxon>
    </lineage>
</organism>
<dbReference type="EMBL" id="JALN02000001">
    <property type="protein sequence ID" value="KDE99646.1"/>
    <property type="molecule type" value="Genomic_DNA"/>
</dbReference>
<dbReference type="InterPro" id="IPR024747">
    <property type="entry name" value="Pyridox_Oxase-rel"/>
</dbReference>
<dbReference type="SUPFAM" id="SSF50475">
    <property type="entry name" value="FMN-binding split barrel"/>
    <property type="match status" value="1"/>
</dbReference>
<evidence type="ECO:0000313" key="2">
    <source>
        <dbReference type="Proteomes" id="UP000022835"/>
    </source>
</evidence>
<dbReference type="RefSeq" id="WP_036341983.1">
    <property type="nucleotide sequence ID" value="NZ_JALN02000001.1"/>
</dbReference>
<name>A0A064CIZ2_9MYCO</name>
<gene>
    <name evidence="1" type="ORF">Y900_012035</name>
</gene>